<comment type="caution">
    <text evidence="1">The sequence shown here is derived from an EMBL/GenBank/DDBJ whole genome shotgun (WGS) entry which is preliminary data.</text>
</comment>
<reference evidence="1" key="1">
    <citation type="submission" date="2024-12" db="EMBL/GenBank/DDBJ databases">
        <authorList>
            <person name="Wu N."/>
        </authorList>
    </citation>
    <scope>NUCLEOTIDE SEQUENCE</scope>
    <source>
        <strain evidence="1">P15</strain>
    </source>
</reference>
<accession>A0ACC7NYP8</accession>
<name>A0ACC7NYP8_9BACL</name>
<organism evidence="1 2">
    <name type="scientific">Paenibacillus mesotrionivorans</name>
    <dbReference type="NCBI Taxonomy" id="3160968"/>
    <lineage>
        <taxon>Bacteria</taxon>
        <taxon>Bacillati</taxon>
        <taxon>Bacillota</taxon>
        <taxon>Bacilli</taxon>
        <taxon>Bacillales</taxon>
        <taxon>Paenibacillaceae</taxon>
        <taxon>Paenibacillus</taxon>
    </lineage>
</organism>
<dbReference type="Proteomes" id="UP001631969">
    <property type="component" value="Unassembled WGS sequence"/>
</dbReference>
<evidence type="ECO:0000313" key="1">
    <source>
        <dbReference type="EMBL" id="MFM9329300.1"/>
    </source>
</evidence>
<gene>
    <name evidence="1" type="ORF">ACI1P1_13475</name>
</gene>
<sequence length="99" mass="11036">MKKIIIGGFLFISGILLYTGIRIAAVLYMKELTGWSTPPGRYGTALEDIGGKMEIAVSLGLCVLGIVLMFWDGGKKWLEDIRLKQLIKPRKPEDEKIIV</sequence>
<dbReference type="EMBL" id="JBJURJ010000008">
    <property type="protein sequence ID" value="MFM9329300.1"/>
    <property type="molecule type" value="Genomic_DNA"/>
</dbReference>
<proteinExistence type="predicted"/>
<keyword evidence="2" id="KW-1185">Reference proteome</keyword>
<protein>
    <submittedName>
        <fullName evidence="1">Uncharacterized protein</fullName>
    </submittedName>
</protein>
<evidence type="ECO:0000313" key="2">
    <source>
        <dbReference type="Proteomes" id="UP001631969"/>
    </source>
</evidence>